<sequence>MNAPERHVLDASASTVAPVSTEICMPLTAFGLDRTLEPAATRSSTRRRLDHGLTAIVAHGVDTSTARVTEARGGGDSGDLDQPPAKVADTIGMRARNAVRLARLLQLHPDPGPRKG</sequence>
<reference evidence="2" key="1">
    <citation type="submission" date="2017-09" db="EMBL/GenBank/DDBJ databases">
        <title>Luteimonas liuhanmingii sp.nov., isolated from the intestinal contents of Tibetan Plateau Pika in Yushu, Qinghai Province, China.</title>
        <authorList>
            <person name="Gui Z."/>
        </authorList>
    </citation>
    <scope>NUCLEOTIDE SEQUENCE [LARGE SCALE GENOMIC DNA]</scope>
    <source>
        <strain evidence="2">100111</strain>
    </source>
</reference>
<gene>
    <name evidence="1" type="ORF">CNR27_01415</name>
</gene>
<organism evidence="1 2">
    <name type="scientific">Luteimonas chenhongjianii</name>
    <dbReference type="NCBI Taxonomy" id="2006110"/>
    <lineage>
        <taxon>Bacteria</taxon>
        <taxon>Pseudomonadati</taxon>
        <taxon>Pseudomonadota</taxon>
        <taxon>Gammaproteobacteria</taxon>
        <taxon>Lysobacterales</taxon>
        <taxon>Lysobacteraceae</taxon>
        <taxon>Luteimonas</taxon>
    </lineage>
</organism>
<accession>A0A290XB24</accession>
<proteinExistence type="predicted"/>
<keyword evidence="2" id="KW-1185">Reference proteome</keyword>
<evidence type="ECO:0000313" key="1">
    <source>
        <dbReference type="EMBL" id="ATD66273.1"/>
    </source>
</evidence>
<dbReference type="KEGG" id="lum:CNR27_01415"/>
<name>A0A290XB24_9GAMM</name>
<evidence type="ECO:0000313" key="2">
    <source>
        <dbReference type="Proteomes" id="UP000218968"/>
    </source>
</evidence>
<dbReference type="AlphaFoldDB" id="A0A290XB24"/>
<dbReference type="Proteomes" id="UP000218968">
    <property type="component" value="Chromosome"/>
</dbReference>
<dbReference type="EMBL" id="CP023406">
    <property type="protein sequence ID" value="ATD66273.1"/>
    <property type="molecule type" value="Genomic_DNA"/>
</dbReference>
<protein>
    <submittedName>
        <fullName evidence="1">Uncharacterized protein</fullName>
    </submittedName>
</protein>